<feature type="compositionally biased region" description="Polar residues" evidence="5">
    <location>
        <begin position="460"/>
        <end position="481"/>
    </location>
</feature>
<dbReference type="InterPro" id="IPR011009">
    <property type="entry name" value="Kinase-like_dom_sf"/>
</dbReference>
<dbReference type="InterPro" id="IPR006597">
    <property type="entry name" value="Sel1-like"/>
</dbReference>
<name>A0A9P6Q500_9FUNG</name>
<dbReference type="Gene3D" id="1.25.40.10">
    <property type="entry name" value="Tetratricopeptide repeat domain"/>
    <property type="match status" value="1"/>
</dbReference>
<organism evidence="7 8">
    <name type="scientific">Actinomortierella ambigua</name>
    <dbReference type="NCBI Taxonomy" id="1343610"/>
    <lineage>
        <taxon>Eukaryota</taxon>
        <taxon>Fungi</taxon>
        <taxon>Fungi incertae sedis</taxon>
        <taxon>Mucoromycota</taxon>
        <taxon>Mortierellomycotina</taxon>
        <taxon>Mortierellomycetes</taxon>
        <taxon>Mortierellales</taxon>
        <taxon>Mortierellaceae</taxon>
        <taxon>Actinomortierella</taxon>
    </lineage>
</organism>
<dbReference type="GO" id="GO:0004674">
    <property type="term" value="F:protein serine/threonine kinase activity"/>
    <property type="evidence" value="ECO:0007669"/>
    <property type="project" value="UniProtKB-KW"/>
</dbReference>
<dbReference type="SUPFAM" id="SSF56112">
    <property type="entry name" value="Protein kinase-like (PK-like)"/>
    <property type="match status" value="1"/>
</dbReference>
<dbReference type="InterPro" id="IPR001245">
    <property type="entry name" value="Ser-Thr/Tyr_kinase_cat_dom"/>
</dbReference>
<reference evidence="7" key="1">
    <citation type="journal article" date="2020" name="Fungal Divers.">
        <title>Resolving the Mortierellaceae phylogeny through synthesis of multi-gene phylogenetics and phylogenomics.</title>
        <authorList>
            <person name="Vandepol N."/>
            <person name="Liber J."/>
            <person name="Desiro A."/>
            <person name="Na H."/>
            <person name="Kennedy M."/>
            <person name="Barry K."/>
            <person name="Grigoriev I.V."/>
            <person name="Miller A.N."/>
            <person name="O'Donnell K."/>
            <person name="Stajich J.E."/>
            <person name="Bonito G."/>
        </authorList>
    </citation>
    <scope>NUCLEOTIDE SEQUENCE</scope>
    <source>
        <strain evidence="7">BC1065</strain>
    </source>
</reference>
<protein>
    <recommendedName>
        <fullName evidence="6">Protein kinase domain-containing protein</fullName>
    </recommendedName>
</protein>
<keyword evidence="1" id="KW-0808">Transferase</keyword>
<evidence type="ECO:0000259" key="6">
    <source>
        <dbReference type="PROSITE" id="PS50011"/>
    </source>
</evidence>
<dbReference type="OrthoDB" id="4062651at2759"/>
<keyword evidence="1" id="KW-0418">Kinase</keyword>
<dbReference type="InterPro" id="IPR011990">
    <property type="entry name" value="TPR-like_helical_dom_sf"/>
</dbReference>
<keyword evidence="2 4" id="KW-0547">Nucleotide-binding</keyword>
<comment type="caution">
    <text evidence="7">The sequence shown here is derived from an EMBL/GenBank/DDBJ whole genome shotgun (WGS) entry which is preliminary data.</text>
</comment>
<dbReference type="PANTHER" id="PTHR44329:SF298">
    <property type="entry name" value="MIXED LINEAGE KINASE DOMAIN-LIKE PROTEIN"/>
    <property type="match status" value="1"/>
</dbReference>
<evidence type="ECO:0000256" key="4">
    <source>
        <dbReference type="PROSITE-ProRule" id="PRU10141"/>
    </source>
</evidence>
<dbReference type="SUPFAM" id="SSF81901">
    <property type="entry name" value="HCP-like"/>
    <property type="match status" value="1"/>
</dbReference>
<feature type="binding site" evidence="4">
    <location>
        <position position="39"/>
    </location>
    <ligand>
        <name>ATP</name>
        <dbReference type="ChEBI" id="CHEBI:30616"/>
    </ligand>
</feature>
<dbReference type="InterPro" id="IPR017441">
    <property type="entry name" value="Protein_kinase_ATP_BS"/>
</dbReference>
<dbReference type="PROSITE" id="PS50011">
    <property type="entry name" value="PROTEIN_KINASE_DOM"/>
    <property type="match status" value="1"/>
</dbReference>
<evidence type="ECO:0000256" key="3">
    <source>
        <dbReference type="ARBA" id="ARBA00022840"/>
    </source>
</evidence>
<dbReference type="SMART" id="SM00671">
    <property type="entry name" value="SEL1"/>
    <property type="match status" value="2"/>
</dbReference>
<dbReference type="Pfam" id="PF07714">
    <property type="entry name" value="PK_Tyr_Ser-Thr"/>
    <property type="match status" value="1"/>
</dbReference>
<dbReference type="InterPro" id="IPR000719">
    <property type="entry name" value="Prot_kinase_dom"/>
</dbReference>
<accession>A0A9P6Q500</accession>
<evidence type="ECO:0000256" key="5">
    <source>
        <dbReference type="SAM" id="MobiDB-lite"/>
    </source>
</evidence>
<feature type="compositionally biased region" description="Acidic residues" evidence="5">
    <location>
        <begin position="495"/>
        <end position="515"/>
    </location>
</feature>
<evidence type="ECO:0000313" key="7">
    <source>
        <dbReference type="EMBL" id="KAG0259083.1"/>
    </source>
</evidence>
<dbReference type="SMART" id="SM00220">
    <property type="entry name" value="S_TKc"/>
    <property type="match status" value="1"/>
</dbReference>
<feature type="domain" description="Protein kinase" evidence="6">
    <location>
        <begin position="11"/>
        <end position="281"/>
    </location>
</feature>
<dbReference type="Pfam" id="PF08238">
    <property type="entry name" value="Sel1"/>
    <property type="match status" value="2"/>
</dbReference>
<dbReference type="InterPro" id="IPR051681">
    <property type="entry name" value="Ser/Thr_Kinases-Pseudokinases"/>
</dbReference>
<dbReference type="GO" id="GO:0005524">
    <property type="term" value="F:ATP binding"/>
    <property type="evidence" value="ECO:0007669"/>
    <property type="project" value="UniProtKB-UniRule"/>
</dbReference>
<dbReference type="AlphaFoldDB" id="A0A9P6Q500"/>
<proteinExistence type="predicted"/>
<dbReference type="Gene3D" id="1.10.510.10">
    <property type="entry name" value="Transferase(Phosphotransferase) domain 1"/>
    <property type="match status" value="1"/>
</dbReference>
<dbReference type="EMBL" id="JAAAJB010000298">
    <property type="protein sequence ID" value="KAG0259083.1"/>
    <property type="molecule type" value="Genomic_DNA"/>
</dbReference>
<dbReference type="Proteomes" id="UP000807716">
    <property type="component" value="Unassembled WGS sequence"/>
</dbReference>
<evidence type="ECO:0000256" key="2">
    <source>
        <dbReference type="ARBA" id="ARBA00022741"/>
    </source>
</evidence>
<dbReference type="GO" id="GO:0097527">
    <property type="term" value="P:necroptotic signaling pathway"/>
    <property type="evidence" value="ECO:0007669"/>
    <property type="project" value="TreeGrafter"/>
</dbReference>
<dbReference type="PROSITE" id="PS00108">
    <property type="entry name" value="PROTEIN_KINASE_ST"/>
    <property type="match status" value="1"/>
</dbReference>
<evidence type="ECO:0000313" key="8">
    <source>
        <dbReference type="Proteomes" id="UP000807716"/>
    </source>
</evidence>
<keyword evidence="8" id="KW-1185">Reference proteome</keyword>
<dbReference type="InterPro" id="IPR008271">
    <property type="entry name" value="Ser/Thr_kinase_AS"/>
</dbReference>
<gene>
    <name evidence="7" type="ORF">DFQ27_004243</name>
</gene>
<keyword evidence="1" id="KW-0723">Serine/threonine-protein kinase</keyword>
<feature type="region of interest" description="Disordered" evidence="5">
    <location>
        <begin position="460"/>
        <end position="515"/>
    </location>
</feature>
<dbReference type="PROSITE" id="PS00107">
    <property type="entry name" value="PROTEIN_KINASE_ATP"/>
    <property type="match status" value="1"/>
</dbReference>
<dbReference type="PANTHER" id="PTHR44329">
    <property type="entry name" value="SERINE/THREONINE-PROTEIN KINASE TNNI3K-RELATED"/>
    <property type="match status" value="1"/>
</dbReference>
<sequence length="515" mass="55981">MSSESTSEPRVTLEKEIGSGEFGTVYGGHFGPSKAAIKKFRLSQCPANQGLIDNEIRLLERLRNRHIIQFYGVVRQPDAILLVTDFAELGSLKRLIQKARLVTWVEKKRIAQEIANGLAYIHHEGILHRDLKSANVLLTVHMEVKLCDFGLATVKELSEVQSAGDGGGDGGSGSGSGGGAQGTVRWMAPELLSDPPQYSTKSDIYALGMVMWEMAAMCTTPFKDIDNNLAVVRMVQEGGREQLPDNVPADFRHWVERCWEQDPLKRPDAWGTAVTGATQSIRWSASEVGSFLSGTETMASTMAPKGTKTTSSFVNTVGALSLAPSSTANAKGDQQQIDMTYLSRMAECDVTEAQVYLAAMYESGDGGVEKDEKKAFTWYLRAAELGHSKAMLLVGDMYSTGRGTGYNNVEAAKWYRKACIEESQGATPARRGDGRTLAWFRTVSQRGLAAVGLNTPATSATGRTVAQDNLSVEGHTNSTTMSDHDQDYPNTQGIEESDDEDDTESSEQVDEDPHG</sequence>
<keyword evidence="3 4" id="KW-0067">ATP-binding</keyword>
<evidence type="ECO:0000256" key="1">
    <source>
        <dbReference type="ARBA" id="ARBA00022527"/>
    </source>
</evidence>